<dbReference type="Proteomes" id="UP000243127">
    <property type="component" value="Nucleomorph 3"/>
</dbReference>
<dbReference type="EMBL" id="CP000883">
    <property type="protein sequence ID" value="ABW98267.1"/>
    <property type="molecule type" value="Genomic_DNA"/>
</dbReference>
<dbReference type="EMBL" id="HBFK01029266">
    <property type="protein sequence ID" value="CAD8751298.1"/>
    <property type="molecule type" value="Transcribed_RNA"/>
</dbReference>
<geneLocation type="nucleomorph" evidence="2"/>
<keyword evidence="2" id="KW-0542">Nucleomorph</keyword>
<dbReference type="GeneID" id="5739475"/>
<reference evidence="3" key="2">
    <citation type="submission" date="2021-01" db="EMBL/GenBank/DDBJ databases">
        <authorList>
            <person name="Corre E."/>
            <person name="Pelletier E."/>
            <person name="Niang G."/>
            <person name="Scheremetjew M."/>
            <person name="Finn R."/>
            <person name="Kale V."/>
            <person name="Holt S."/>
            <person name="Cochrane G."/>
            <person name="Meng A."/>
            <person name="Brown T."/>
            <person name="Cohen L."/>
        </authorList>
    </citation>
    <scope>NUCLEOTIDE SEQUENCE</scope>
    <source>
        <strain evidence="3">CCMP441</strain>
        <strain evidence="4">CCMP644</strain>
    </source>
</reference>
<feature type="transmembrane region" description="Helical" evidence="1">
    <location>
        <begin position="123"/>
        <end position="144"/>
    </location>
</feature>
<name>A9BL84_HEMAN</name>
<evidence type="ECO:0000313" key="4">
    <source>
        <dbReference type="EMBL" id="CAD8957202.1"/>
    </source>
</evidence>
<reference evidence="2 5" key="1">
    <citation type="journal article" date="2007" name="Proc. Natl. Acad. Sci. U.S.A.">
        <title>Nucleomorph genome of Hemiselmis andersenii reveals complete intron loss and compaction as a driver of protein structure and function.</title>
        <authorList>
            <person name="Lane C.E."/>
            <person name="van den Heuvel K."/>
            <person name="Kozera C."/>
            <person name="Curtis B.A."/>
            <person name="Parsons B.J."/>
            <person name="Bowman S."/>
            <person name="Archibald J.M."/>
        </authorList>
    </citation>
    <scope>NUCLEOTIDE SEQUENCE [LARGE SCALE GENOMIC DNA]</scope>
    <source>
        <strain evidence="2 5">CCMP644</strain>
    </source>
</reference>
<feature type="transmembrane region" description="Helical" evidence="1">
    <location>
        <begin position="91"/>
        <end position="111"/>
    </location>
</feature>
<evidence type="ECO:0000313" key="3">
    <source>
        <dbReference type="EMBL" id="CAD8751298.1"/>
    </source>
</evidence>
<dbReference type="AlphaFoldDB" id="A9BL84"/>
<sequence length="154" mass="17622">MAEIAKFKVIRWILYLAMMFNSYMLNQNISNNLKFIIGEKVWCPAFGSNARCDVALLHSIIGIISGASLFLMGILDDDTKKLKFFNKNESILCLIQVPIWIGFFINIFQWTKEMETSAFEINCIYISILANISFLICSGIVSYIEKGVRISREN</sequence>
<dbReference type="RefSeq" id="XP_001712592.1">
    <property type="nucleotide sequence ID" value="XM_001712540.1"/>
</dbReference>
<evidence type="ECO:0000256" key="1">
    <source>
        <dbReference type="SAM" id="Phobius"/>
    </source>
</evidence>
<keyword evidence="1" id="KW-1133">Transmembrane helix</keyword>
<feature type="transmembrane region" description="Helical" evidence="1">
    <location>
        <begin position="9"/>
        <end position="25"/>
    </location>
</feature>
<organism evidence="2 5">
    <name type="scientific">Hemiselmis andersenii</name>
    <name type="common">Cryptophyte alga</name>
    <dbReference type="NCBI Taxonomy" id="464988"/>
    <lineage>
        <taxon>Eukaryota</taxon>
        <taxon>Cryptophyceae</taxon>
        <taxon>Cryptomonadales</taxon>
        <taxon>Hemiselmidaceae</taxon>
        <taxon>Hemiselmis</taxon>
    </lineage>
</organism>
<gene>
    <name evidence="2" type="ORF">HAN_3g465</name>
    <name evidence="4" type="ORF">HAND00432_LOCUS11741</name>
    <name evidence="3" type="ORF">HAND1043_LOCUS17804</name>
</gene>
<evidence type="ECO:0000313" key="5">
    <source>
        <dbReference type="Proteomes" id="UP000243127"/>
    </source>
</evidence>
<keyword evidence="1" id="KW-0472">Membrane</keyword>
<keyword evidence="1" id="KW-0812">Transmembrane</keyword>
<evidence type="ECO:0000313" key="2">
    <source>
        <dbReference type="EMBL" id="ABW98267.1"/>
    </source>
</evidence>
<accession>A9BL84</accession>
<dbReference type="EMBL" id="HBFX01019348">
    <property type="protein sequence ID" value="CAD8957202.1"/>
    <property type="molecule type" value="Transcribed_RNA"/>
</dbReference>
<proteinExistence type="predicted"/>
<protein>
    <submittedName>
        <fullName evidence="2">Uncharacterized protein</fullName>
    </submittedName>
</protein>
<feature type="transmembrane region" description="Helical" evidence="1">
    <location>
        <begin position="55"/>
        <end position="75"/>
    </location>
</feature>